<dbReference type="AlphaFoldDB" id="B2VDN7"/>
<gene>
    <name evidence="1" type="ordered locus">ETA_19860</name>
</gene>
<keyword evidence="2" id="KW-1185">Reference proteome</keyword>
<dbReference type="HOGENOM" id="CLU_220593_0_0_6"/>
<protein>
    <submittedName>
        <fullName evidence="1">Uncharacterized protein</fullName>
    </submittedName>
</protein>
<dbReference type="Proteomes" id="UP000001726">
    <property type="component" value="Chromosome"/>
</dbReference>
<sequence>MSPHMLFFIAAQLALNEDDLRRVIAKMMEIGAVVA</sequence>
<evidence type="ECO:0000313" key="1">
    <source>
        <dbReference type="EMBL" id="CAO97032.1"/>
    </source>
</evidence>
<proteinExistence type="predicted"/>
<reference evidence="1 2" key="1">
    <citation type="journal article" date="2008" name="Environ. Microbiol.">
        <title>The genome of Erwinia tasmaniensis strain Et1/99, a non-pathogenic bacterium in the genus Erwinia.</title>
        <authorList>
            <person name="Kube M."/>
            <person name="Migdoll A.M."/>
            <person name="Mueller I."/>
            <person name="Kuhl H."/>
            <person name="Beck A."/>
            <person name="Reinhardt R."/>
            <person name="Geider K."/>
        </authorList>
    </citation>
    <scope>NUCLEOTIDE SEQUENCE [LARGE SCALE GENOMIC DNA]</scope>
    <source>
        <strain evidence="2">DSM 17950 / CFBP 7177 / CIP 109463 / NCPPB 4357 / Et1/99</strain>
    </source>
</reference>
<name>B2VDN7_ERWT9</name>
<dbReference type="KEGG" id="eta:ETA_19860"/>
<evidence type="ECO:0000313" key="2">
    <source>
        <dbReference type="Proteomes" id="UP000001726"/>
    </source>
</evidence>
<accession>B2VDN7</accession>
<organism evidence="1 2">
    <name type="scientific">Erwinia tasmaniensis (strain DSM 17950 / CFBP 7177 / CIP 109463 / NCPPB 4357 / Et1/99)</name>
    <dbReference type="NCBI Taxonomy" id="465817"/>
    <lineage>
        <taxon>Bacteria</taxon>
        <taxon>Pseudomonadati</taxon>
        <taxon>Pseudomonadota</taxon>
        <taxon>Gammaproteobacteria</taxon>
        <taxon>Enterobacterales</taxon>
        <taxon>Erwiniaceae</taxon>
        <taxon>Erwinia</taxon>
    </lineage>
</organism>
<dbReference type="EMBL" id="CU468135">
    <property type="protein sequence ID" value="CAO97032.1"/>
    <property type="molecule type" value="Genomic_DNA"/>
</dbReference>